<reference evidence="2 3" key="1">
    <citation type="submission" date="2018-12" db="EMBL/GenBank/DDBJ databases">
        <authorList>
            <person name="Yu L."/>
        </authorList>
    </citation>
    <scope>NUCLEOTIDE SEQUENCE [LARGE SCALE GENOMIC DNA]</scope>
    <source>
        <strain evidence="2 3">11S</strain>
    </source>
</reference>
<accession>A0A3S0J8T2</accession>
<keyword evidence="1" id="KW-1133">Transmembrane helix</keyword>
<keyword evidence="3" id="KW-1185">Reference proteome</keyword>
<dbReference type="OrthoDB" id="6194160at2"/>
<keyword evidence="1" id="KW-0812">Transmembrane</keyword>
<gene>
    <name evidence="2" type="primary">pilV</name>
    <name evidence="2" type="ORF">EKG36_13755</name>
</gene>
<dbReference type="InterPro" id="IPR013362">
    <property type="entry name" value="Pilus_4_PilV"/>
</dbReference>
<comment type="caution">
    <text evidence="2">The sequence shown here is derived from an EMBL/GenBank/DDBJ whole genome shotgun (WGS) entry which is preliminary data.</text>
</comment>
<evidence type="ECO:0000256" key="1">
    <source>
        <dbReference type="SAM" id="Phobius"/>
    </source>
</evidence>
<proteinExistence type="predicted"/>
<dbReference type="Proteomes" id="UP000267400">
    <property type="component" value="Unassembled WGS sequence"/>
</dbReference>
<dbReference type="InterPro" id="IPR012902">
    <property type="entry name" value="N_methyl_site"/>
</dbReference>
<organism evidence="2 3">
    <name type="scientific">Halomonas nitroreducens</name>
    <dbReference type="NCBI Taxonomy" id="447425"/>
    <lineage>
        <taxon>Bacteria</taxon>
        <taxon>Pseudomonadati</taxon>
        <taxon>Pseudomonadota</taxon>
        <taxon>Gammaproteobacteria</taxon>
        <taxon>Oceanospirillales</taxon>
        <taxon>Halomonadaceae</taxon>
        <taxon>Halomonas</taxon>
    </lineage>
</organism>
<evidence type="ECO:0000313" key="2">
    <source>
        <dbReference type="EMBL" id="RTR01576.1"/>
    </source>
</evidence>
<dbReference type="AlphaFoldDB" id="A0A3S0J8T2"/>
<keyword evidence="1" id="KW-0472">Membrane</keyword>
<sequence>MFGSRGFTLIEALVALLVLTVGLLGLAMMQVKAMKSSHAAYQRSIATIAAQDMVERLWVELGRRAPASTVCPEGTATVAGSSPSETILDQWHNEWVDAIPGLIKDSDTSTGTIVKDGSIACKYVITVEWTDDRFGDEEVSNIVYVASLLGTDS</sequence>
<dbReference type="Pfam" id="PF07963">
    <property type="entry name" value="N_methyl"/>
    <property type="match status" value="1"/>
</dbReference>
<dbReference type="NCBIfam" id="TIGR02532">
    <property type="entry name" value="IV_pilin_GFxxxE"/>
    <property type="match status" value="1"/>
</dbReference>
<protein>
    <submittedName>
        <fullName evidence="2">Type IV pilus modification protein PilV</fullName>
    </submittedName>
</protein>
<evidence type="ECO:0000313" key="3">
    <source>
        <dbReference type="Proteomes" id="UP000267400"/>
    </source>
</evidence>
<feature type="transmembrane region" description="Helical" evidence="1">
    <location>
        <begin position="6"/>
        <end position="27"/>
    </location>
</feature>
<name>A0A3S0J8T2_9GAMM</name>
<dbReference type="NCBIfam" id="TIGR02523">
    <property type="entry name" value="type_IV_pilV"/>
    <property type="match status" value="1"/>
</dbReference>
<dbReference type="EMBL" id="RXNS01000013">
    <property type="protein sequence ID" value="RTR01576.1"/>
    <property type="molecule type" value="Genomic_DNA"/>
</dbReference>